<dbReference type="Proteomes" id="UP000298615">
    <property type="component" value="Chromosome"/>
</dbReference>
<evidence type="ECO:0000313" key="2">
    <source>
        <dbReference type="Proteomes" id="UP000298615"/>
    </source>
</evidence>
<gene>
    <name evidence="1" type="ORF">FA707_03455</name>
</gene>
<dbReference type="AlphaFoldDB" id="A0A4D7CUS4"/>
<name>A0A4D7CUS4_9ENTE</name>
<sequence length="263" mass="30974">MPDYYLMTSLAEPKKEMFNPSVPTNCIRYEFPVEPHIRVSQTINGALVNNVALCRQASCLLSNDSLKVRLYIFETDPKETLYVYDTYDLIENDLSPDALMTNSLWLLNQSVPREIKELELSDFVFEKRYIFSNQLNKHYLGYIKDEKMKDTYQNYYDFFAQQVAGERYISEITFPISYHCQTISLERIERSNVLSEPVVLPQKVAKWVSLLKSRQCNVDDLFNLIEKIENEQERKILSDFALEQTEDLIKAYHEGFQILRINE</sequence>
<protein>
    <submittedName>
        <fullName evidence="1">Uncharacterized protein</fullName>
    </submittedName>
</protein>
<reference evidence="1 2" key="1">
    <citation type="submission" date="2019-04" db="EMBL/GenBank/DDBJ databases">
        <title>Vagococcus sp. nov., isolated from faeces of yaks (Bos grunniens).</title>
        <authorList>
            <person name="Ge Y."/>
        </authorList>
    </citation>
    <scope>NUCLEOTIDE SEQUENCE [LARGE SCALE GENOMIC DNA]</scope>
    <source>
        <strain evidence="1 2">MN-17</strain>
    </source>
</reference>
<keyword evidence="2" id="KW-1185">Reference proteome</keyword>
<dbReference type="EMBL" id="CP039712">
    <property type="protein sequence ID" value="QCI86071.1"/>
    <property type="molecule type" value="Genomic_DNA"/>
</dbReference>
<dbReference type="KEGG" id="vao:FA707_03455"/>
<organism evidence="1 2">
    <name type="scientific">Vagococcus zengguangii</name>
    <dbReference type="NCBI Taxonomy" id="2571750"/>
    <lineage>
        <taxon>Bacteria</taxon>
        <taxon>Bacillati</taxon>
        <taxon>Bacillota</taxon>
        <taxon>Bacilli</taxon>
        <taxon>Lactobacillales</taxon>
        <taxon>Enterococcaceae</taxon>
        <taxon>Vagococcus</taxon>
    </lineage>
</organism>
<accession>A0A4D7CUS4</accession>
<dbReference type="RefSeq" id="WP_136952908.1">
    <property type="nucleotide sequence ID" value="NZ_CP039712.1"/>
</dbReference>
<evidence type="ECO:0000313" key="1">
    <source>
        <dbReference type="EMBL" id="QCI86071.1"/>
    </source>
</evidence>
<proteinExistence type="predicted"/>